<sequence>MNFKSACGFLISDCHGLINKRLSRMSYAILVVQLGGNLGAFIWEPDYSSSFTKYLPSLPLPAKPEAPSSLFAIVNKNADHPPLIAQFTLTRAAPFKDQKFHRPPSQSIGSNYSPAAAKLQLDRLPPQSRLPEFAGVSKSKRLKTGENYYL</sequence>
<evidence type="ECO:0000313" key="2">
    <source>
        <dbReference type="Proteomes" id="UP000019149"/>
    </source>
</evidence>
<comment type="caution">
    <text evidence="1">The sequence shown here is derived from an EMBL/GenBank/DDBJ whole genome shotgun (WGS) entry which is preliminary data.</text>
</comment>
<evidence type="ECO:0000313" key="1">
    <source>
        <dbReference type="EMBL" id="EUB58894.1"/>
    </source>
</evidence>
<reference evidence="1 2" key="1">
    <citation type="journal article" date="2013" name="Nat. Genet.">
        <title>The genome of the hydatid tapeworm Echinococcus granulosus.</title>
        <authorList>
            <person name="Zheng H."/>
            <person name="Zhang W."/>
            <person name="Zhang L."/>
            <person name="Zhang Z."/>
            <person name="Li J."/>
            <person name="Lu G."/>
            <person name="Zhu Y."/>
            <person name="Wang Y."/>
            <person name="Huang Y."/>
            <person name="Liu J."/>
            <person name="Kang H."/>
            <person name="Chen J."/>
            <person name="Wang L."/>
            <person name="Chen A."/>
            <person name="Yu S."/>
            <person name="Gao Z."/>
            <person name="Jin L."/>
            <person name="Gu W."/>
            <person name="Wang Z."/>
            <person name="Zhao L."/>
            <person name="Shi B."/>
            <person name="Wen H."/>
            <person name="Lin R."/>
            <person name="Jones M.K."/>
            <person name="Brejova B."/>
            <person name="Vinar T."/>
            <person name="Zhao G."/>
            <person name="McManus D.P."/>
            <person name="Chen Z."/>
            <person name="Zhou Y."/>
            <person name="Wang S."/>
        </authorList>
    </citation>
    <scope>NUCLEOTIDE SEQUENCE [LARGE SCALE GENOMIC DNA]</scope>
</reference>
<dbReference type="OrthoDB" id="6280763at2759"/>
<dbReference type="EMBL" id="APAU02000053">
    <property type="protein sequence ID" value="EUB58894.1"/>
    <property type="molecule type" value="Genomic_DNA"/>
</dbReference>
<dbReference type="KEGG" id="egl:EGR_06210"/>
<dbReference type="RefSeq" id="XP_024350090.1">
    <property type="nucleotide sequence ID" value="XM_024495459.1"/>
</dbReference>
<dbReference type="CTD" id="36341925"/>
<keyword evidence="2" id="KW-1185">Reference proteome</keyword>
<name>W6UZ59_ECHGR</name>
<organism evidence="1 2">
    <name type="scientific">Echinococcus granulosus</name>
    <name type="common">Hydatid tapeworm</name>
    <dbReference type="NCBI Taxonomy" id="6210"/>
    <lineage>
        <taxon>Eukaryota</taxon>
        <taxon>Metazoa</taxon>
        <taxon>Spiralia</taxon>
        <taxon>Lophotrochozoa</taxon>
        <taxon>Platyhelminthes</taxon>
        <taxon>Cestoda</taxon>
        <taxon>Eucestoda</taxon>
        <taxon>Cyclophyllidea</taxon>
        <taxon>Taeniidae</taxon>
        <taxon>Echinococcus</taxon>
        <taxon>Echinococcus granulosus group</taxon>
    </lineage>
</organism>
<accession>W6UZ59</accession>
<gene>
    <name evidence="1" type="ORF">EGR_06210</name>
</gene>
<dbReference type="GeneID" id="36341925"/>
<proteinExistence type="predicted"/>
<protein>
    <submittedName>
        <fullName evidence="1">Dynein heavy chain 3, axonemal</fullName>
    </submittedName>
</protein>
<dbReference type="STRING" id="6210.W6UZ59"/>
<dbReference type="Proteomes" id="UP000019149">
    <property type="component" value="Unassembled WGS sequence"/>
</dbReference>
<dbReference type="AlphaFoldDB" id="W6UZ59"/>